<sequence>MNKLARVKFKLEFRMVKANKIKGKISRDSNLEHKELSCSRKKYKQVWSLLNRVVLVIRKMKTRHLRGIRTYKRSIERMPMKTDQSKTKLDQHRITTYTHHHM</sequence>
<accession>A0A8D8M6V6</accession>
<dbReference type="EMBL" id="HBUF01054581">
    <property type="protein sequence ID" value="CAG6623315.1"/>
    <property type="molecule type" value="Transcribed_RNA"/>
</dbReference>
<evidence type="ECO:0000313" key="1">
    <source>
        <dbReference type="EMBL" id="CAG6623315.1"/>
    </source>
</evidence>
<dbReference type="AlphaFoldDB" id="A0A8D8M6V6"/>
<reference evidence="1" key="1">
    <citation type="submission" date="2021-05" db="EMBL/GenBank/DDBJ databases">
        <authorList>
            <person name="Alioto T."/>
            <person name="Alioto T."/>
            <person name="Gomez Garrido J."/>
        </authorList>
    </citation>
    <scope>NUCLEOTIDE SEQUENCE</scope>
</reference>
<organism evidence="1">
    <name type="scientific">Cacopsylla melanoneura</name>
    <dbReference type="NCBI Taxonomy" id="428564"/>
    <lineage>
        <taxon>Eukaryota</taxon>
        <taxon>Metazoa</taxon>
        <taxon>Ecdysozoa</taxon>
        <taxon>Arthropoda</taxon>
        <taxon>Hexapoda</taxon>
        <taxon>Insecta</taxon>
        <taxon>Pterygota</taxon>
        <taxon>Neoptera</taxon>
        <taxon>Paraneoptera</taxon>
        <taxon>Hemiptera</taxon>
        <taxon>Sternorrhyncha</taxon>
        <taxon>Psylloidea</taxon>
        <taxon>Psyllidae</taxon>
        <taxon>Psyllinae</taxon>
        <taxon>Cacopsylla</taxon>
    </lineage>
</organism>
<name>A0A8D8M6V6_9HEMI</name>
<proteinExistence type="predicted"/>
<protein>
    <submittedName>
        <fullName evidence="1">Uncharacterized protein</fullName>
    </submittedName>
</protein>